<proteinExistence type="predicted"/>
<evidence type="ECO:0000313" key="1">
    <source>
        <dbReference type="EMBL" id="EDS15272.1"/>
    </source>
</evidence>
<sequence length="58" mass="6394">MLEGKIFPPNSSVISKPERKGATFNQIEPIITTANTATINGIRHLDCPHLFISINSFI</sequence>
<name>B0NQX2_BACSE</name>
<comment type="caution">
    <text evidence="1">The sequence shown here is derived from an EMBL/GenBank/DDBJ whole genome shotgun (WGS) entry which is preliminary data.</text>
</comment>
<protein>
    <submittedName>
        <fullName evidence="1">Uncharacterized protein</fullName>
    </submittedName>
</protein>
<accession>B0NQX2</accession>
<reference evidence="1 2" key="1">
    <citation type="submission" date="2007-11" db="EMBL/GenBank/DDBJ databases">
        <title>Draft genome sequence of Bacteroides stercoris(ATCC 43183).</title>
        <authorList>
            <person name="Sudarsanam P."/>
            <person name="Ley R."/>
            <person name="Guruge J."/>
            <person name="Turnbaugh P.J."/>
            <person name="Mahowald M."/>
            <person name="Liep D."/>
            <person name="Gordon J."/>
        </authorList>
    </citation>
    <scope>NUCLEOTIDE SEQUENCE [LARGE SCALE GENOMIC DNA]</scope>
    <source>
        <strain evidence="1 2">ATCC 43183</strain>
    </source>
</reference>
<dbReference type="Proteomes" id="UP000004713">
    <property type="component" value="Unassembled WGS sequence"/>
</dbReference>
<reference evidence="1 2" key="2">
    <citation type="submission" date="2007-11" db="EMBL/GenBank/DDBJ databases">
        <authorList>
            <person name="Fulton L."/>
            <person name="Clifton S."/>
            <person name="Fulton B."/>
            <person name="Xu J."/>
            <person name="Minx P."/>
            <person name="Pepin K.H."/>
            <person name="Johnson M."/>
            <person name="Thiruvilangam P."/>
            <person name="Bhonagiri V."/>
            <person name="Nash W.E."/>
            <person name="Mardis E.R."/>
            <person name="Wilson R.K."/>
        </authorList>
    </citation>
    <scope>NUCLEOTIDE SEQUENCE [LARGE SCALE GENOMIC DNA]</scope>
    <source>
        <strain evidence="1 2">ATCC 43183</strain>
    </source>
</reference>
<evidence type="ECO:0000313" key="2">
    <source>
        <dbReference type="Proteomes" id="UP000004713"/>
    </source>
</evidence>
<dbReference type="AlphaFoldDB" id="B0NQX2"/>
<organism evidence="1 2">
    <name type="scientific">Bacteroides stercoris ATCC 43183</name>
    <dbReference type="NCBI Taxonomy" id="449673"/>
    <lineage>
        <taxon>Bacteria</taxon>
        <taxon>Pseudomonadati</taxon>
        <taxon>Bacteroidota</taxon>
        <taxon>Bacteroidia</taxon>
        <taxon>Bacteroidales</taxon>
        <taxon>Bacteroidaceae</taxon>
        <taxon>Bacteroides</taxon>
    </lineage>
</organism>
<gene>
    <name evidence="1" type="ORF">BACSTE_01773</name>
</gene>
<dbReference type="EMBL" id="ABFZ02000019">
    <property type="protein sequence ID" value="EDS15272.1"/>
    <property type="molecule type" value="Genomic_DNA"/>
</dbReference>
<dbReference type="HOGENOM" id="CLU_2969911_0_0_10"/>